<dbReference type="EMBL" id="RQHW01000079">
    <property type="protein sequence ID" value="TGN17085.1"/>
    <property type="molecule type" value="Genomic_DNA"/>
</dbReference>
<evidence type="ECO:0000313" key="2">
    <source>
        <dbReference type="EMBL" id="TGN17085.1"/>
    </source>
</evidence>
<dbReference type="PROSITE" id="PS50206">
    <property type="entry name" value="RHODANESE_3"/>
    <property type="match status" value="1"/>
</dbReference>
<dbReference type="CDD" id="cd00158">
    <property type="entry name" value="RHOD"/>
    <property type="match status" value="1"/>
</dbReference>
<reference evidence="2" key="1">
    <citation type="journal article" date="2019" name="PLoS Negl. Trop. Dis.">
        <title>Revisiting the worldwide diversity of Leptospira species in the environment.</title>
        <authorList>
            <person name="Vincent A.T."/>
            <person name="Schiettekatte O."/>
            <person name="Bourhy P."/>
            <person name="Veyrier F.J."/>
            <person name="Picardeau M."/>
        </authorList>
    </citation>
    <scope>NUCLEOTIDE SEQUENCE [LARGE SCALE GENOMIC DNA]</scope>
    <source>
        <strain evidence="2">201300427</strain>
    </source>
</reference>
<name>A0A4R9LTM8_9LEPT</name>
<dbReference type="InterPro" id="IPR001763">
    <property type="entry name" value="Rhodanese-like_dom"/>
</dbReference>
<dbReference type="Pfam" id="PF00581">
    <property type="entry name" value="Rhodanese"/>
    <property type="match status" value="1"/>
</dbReference>
<dbReference type="RefSeq" id="WP_135761992.1">
    <property type="nucleotide sequence ID" value="NZ_RQHW01000079.1"/>
</dbReference>
<sequence>MNHYVIAAVIIIAACLVFYKLRSSLATDIPKIKQKLDEGALVVDVRTVSEFEMGHYPGAINIPVDQVGKRLDEFGSKEKPVVVYCASGGRSASAKSYLNSMGYQDVTNAGGLSDMPSY</sequence>
<evidence type="ECO:0000313" key="3">
    <source>
        <dbReference type="Proteomes" id="UP000298058"/>
    </source>
</evidence>
<comment type="caution">
    <text evidence="2">The sequence shown here is derived from an EMBL/GenBank/DDBJ whole genome shotgun (WGS) entry which is preliminary data.</text>
</comment>
<dbReference type="SMART" id="SM00450">
    <property type="entry name" value="RHOD"/>
    <property type="match status" value="1"/>
</dbReference>
<dbReference type="Gene3D" id="3.40.250.10">
    <property type="entry name" value="Rhodanese-like domain"/>
    <property type="match status" value="1"/>
</dbReference>
<dbReference type="SUPFAM" id="SSF52821">
    <property type="entry name" value="Rhodanese/Cell cycle control phosphatase"/>
    <property type="match status" value="1"/>
</dbReference>
<dbReference type="OrthoDB" id="9800872at2"/>
<dbReference type="Proteomes" id="UP000298058">
    <property type="component" value="Unassembled WGS sequence"/>
</dbReference>
<evidence type="ECO:0000259" key="1">
    <source>
        <dbReference type="PROSITE" id="PS50206"/>
    </source>
</evidence>
<proteinExistence type="predicted"/>
<gene>
    <name evidence="2" type="ORF">EHS15_18060</name>
</gene>
<organism evidence="2 3">
    <name type="scientific">Leptospira idonii</name>
    <dbReference type="NCBI Taxonomy" id="1193500"/>
    <lineage>
        <taxon>Bacteria</taxon>
        <taxon>Pseudomonadati</taxon>
        <taxon>Spirochaetota</taxon>
        <taxon>Spirochaetia</taxon>
        <taxon>Leptospirales</taxon>
        <taxon>Leptospiraceae</taxon>
        <taxon>Leptospira</taxon>
    </lineage>
</organism>
<dbReference type="PANTHER" id="PTHR43031:SF1">
    <property type="entry name" value="PYRIDINE NUCLEOTIDE-DISULPHIDE OXIDOREDUCTASE"/>
    <property type="match status" value="1"/>
</dbReference>
<accession>A0A4R9LTM8</accession>
<keyword evidence="3" id="KW-1185">Reference proteome</keyword>
<feature type="domain" description="Rhodanese" evidence="1">
    <location>
        <begin position="36"/>
        <end position="113"/>
    </location>
</feature>
<dbReference type="InterPro" id="IPR036873">
    <property type="entry name" value="Rhodanese-like_dom_sf"/>
</dbReference>
<dbReference type="AlphaFoldDB" id="A0A4R9LTM8"/>
<protein>
    <submittedName>
        <fullName evidence="2">Rhodanese-like domain-containing protein</fullName>
    </submittedName>
</protein>
<dbReference type="PANTHER" id="PTHR43031">
    <property type="entry name" value="FAD-DEPENDENT OXIDOREDUCTASE"/>
    <property type="match status" value="1"/>
</dbReference>
<dbReference type="InterPro" id="IPR050229">
    <property type="entry name" value="GlpE_sulfurtransferase"/>
</dbReference>